<dbReference type="AlphaFoldDB" id="A0A9D9DQZ0"/>
<evidence type="ECO:0000313" key="1">
    <source>
        <dbReference type="EMBL" id="MBO8432437.1"/>
    </source>
</evidence>
<protein>
    <submittedName>
        <fullName evidence="1">Uncharacterized protein</fullName>
    </submittedName>
</protein>
<evidence type="ECO:0000313" key="2">
    <source>
        <dbReference type="Proteomes" id="UP000823612"/>
    </source>
</evidence>
<comment type="caution">
    <text evidence="1">The sequence shown here is derived from an EMBL/GenBank/DDBJ whole genome shotgun (WGS) entry which is preliminary data.</text>
</comment>
<name>A0A9D9DQZ0_9BACT</name>
<organism evidence="1 2">
    <name type="scientific">Candidatus Pullibacteroides excrementavium</name>
    <dbReference type="NCBI Taxonomy" id="2840905"/>
    <lineage>
        <taxon>Bacteria</taxon>
        <taxon>Pseudomonadati</taxon>
        <taxon>Bacteroidota</taxon>
        <taxon>Bacteroidia</taxon>
        <taxon>Bacteroidales</taxon>
        <taxon>Candidatus Pullibacteroides</taxon>
    </lineage>
</organism>
<reference evidence="1" key="2">
    <citation type="journal article" date="2021" name="PeerJ">
        <title>Extensive microbial diversity within the chicken gut microbiome revealed by metagenomics and culture.</title>
        <authorList>
            <person name="Gilroy R."/>
            <person name="Ravi A."/>
            <person name="Getino M."/>
            <person name="Pursley I."/>
            <person name="Horton D.L."/>
            <person name="Alikhan N.F."/>
            <person name="Baker D."/>
            <person name="Gharbi K."/>
            <person name="Hall N."/>
            <person name="Watson M."/>
            <person name="Adriaenssens E.M."/>
            <person name="Foster-Nyarko E."/>
            <person name="Jarju S."/>
            <person name="Secka A."/>
            <person name="Antonio M."/>
            <person name="Oren A."/>
            <person name="Chaudhuri R.R."/>
            <person name="La Ragione R."/>
            <person name="Hildebrand F."/>
            <person name="Pallen M.J."/>
        </authorList>
    </citation>
    <scope>NUCLEOTIDE SEQUENCE</scope>
    <source>
        <strain evidence="1">2889</strain>
    </source>
</reference>
<dbReference type="Proteomes" id="UP000823612">
    <property type="component" value="Unassembled WGS sequence"/>
</dbReference>
<gene>
    <name evidence="1" type="ORF">IAB08_03975</name>
</gene>
<proteinExistence type="predicted"/>
<dbReference type="EMBL" id="JADIMZ010000059">
    <property type="protein sequence ID" value="MBO8432437.1"/>
    <property type="molecule type" value="Genomic_DNA"/>
</dbReference>
<accession>A0A9D9DQZ0</accession>
<reference evidence="1" key="1">
    <citation type="submission" date="2020-10" db="EMBL/GenBank/DDBJ databases">
        <authorList>
            <person name="Gilroy R."/>
        </authorList>
    </citation>
    <scope>NUCLEOTIDE SEQUENCE</scope>
    <source>
        <strain evidence="1">2889</strain>
    </source>
</reference>
<sequence length="79" mass="9244">MEIRQKSFDTIFFSYIRKVLSVSWIETIIFSLQKKHRWRIMPEASPICIKSIKKRQPGNPVAALDKTRNKVDCPLSHAD</sequence>